<proteinExistence type="predicted"/>
<reference evidence="1 2" key="1">
    <citation type="submission" date="2018-10" db="EMBL/GenBank/DDBJ databases">
        <title>A high-quality apple genome assembly.</title>
        <authorList>
            <person name="Hu J."/>
        </authorList>
    </citation>
    <scope>NUCLEOTIDE SEQUENCE [LARGE SCALE GENOMIC DNA]</scope>
    <source>
        <strain evidence="2">cv. HFTH1</strain>
        <tissue evidence="1">Young leaf</tissue>
    </source>
</reference>
<sequence>MQLLVQQITPTEEEKSAPYWKAMFDKGTNTEESEGKGLVDIDLDYEATPSSKAKGKAKTRHQDKGHNFYLQCKRCRSITHAYNGVKFNGDLGEGQVVYLGEEDDDMKVSKHNGQNKEGFDVNEPTGPSNFKLLLNKGMQQKRINECNLYTLSPVSNPWGKKRRRKVGDS</sequence>
<dbReference type="Proteomes" id="UP000290289">
    <property type="component" value="Chromosome 11"/>
</dbReference>
<name>A0A498IMW4_MALDO</name>
<evidence type="ECO:0000313" key="1">
    <source>
        <dbReference type="EMBL" id="RXH83524.1"/>
    </source>
</evidence>
<organism evidence="1 2">
    <name type="scientific">Malus domestica</name>
    <name type="common">Apple</name>
    <name type="synonym">Pyrus malus</name>
    <dbReference type="NCBI Taxonomy" id="3750"/>
    <lineage>
        <taxon>Eukaryota</taxon>
        <taxon>Viridiplantae</taxon>
        <taxon>Streptophyta</taxon>
        <taxon>Embryophyta</taxon>
        <taxon>Tracheophyta</taxon>
        <taxon>Spermatophyta</taxon>
        <taxon>Magnoliopsida</taxon>
        <taxon>eudicotyledons</taxon>
        <taxon>Gunneridae</taxon>
        <taxon>Pentapetalae</taxon>
        <taxon>rosids</taxon>
        <taxon>fabids</taxon>
        <taxon>Rosales</taxon>
        <taxon>Rosaceae</taxon>
        <taxon>Amygdaloideae</taxon>
        <taxon>Maleae</taxon>
        <taxon>Malus</taxon>
    </lineage>
</organism>
<gene>
    <name evidence="1" type="ORF">DVH24_005777</name>
</gene>
<dbReference type="EMBL" id="RDQH01000337">
    <property type="protein sequence ID" value="RXH83524.1"/>
    <property type="molecule type" value="Genomic_DNA"/>
</dbReference>
<protein>
    <submittedName>
        <fullName evidence="1">Uncharacterized protein</fullName>
    </submittedName>
</protein>
<evidence type="ECO:0000313" key="2">
    <source>
        <dbReference type="Proteomes" id="UP000290289"/>
    </source>
</evidence>
<comment type="caution">
    <text evidence="1">The sequence shown here is derived from an EMBL/GenBank/DDBJ whole genome shotgun (WGS) entry which is preliminary data.</text>
</comment>
<keyword evidence="2" id="KW-1185">Reference proteome</keyword>
<dbReference type="AlphaFoldDB" id="A0A498IMW4"/>
<accession>A0A498IMW4</accession>